<dbReference type="RefSeq" id="WP_186913808.1">
    <property type="nucleotide sequence ID" value="NZ_JACOFV010000018.1"/>
</dbReference>
<organism evidence="2 3">
    <name type="scientific">Undibacterium jejuense</name>
    <dbReference type="NCBI Taxonomy" id="1344949"/>
    <lineage>
        <taxon>Bacteria</taxon>
        <taxon>Pseudomonadati</taxon>
        <taxon>Pseudomonadota</taxon>
        <taxon>Betaproteobacteria</taxon>
        <taxon>Burkholderiales</taxon>
        <taxon>Oxalobacteraceae</taxon>
        <taxon>Undibacterium</taxon>
    </lineage>
</organism>
<name>A0A923HIV4_9BURK</name>
<dbReference type="AlphaFoldDB" id="A0A923HIV4"/>
<reference evidence="2" key="1">
    <citation type="submission" date="2020-08" db="EMBL/GenBank/DDBJ databases">
        <title>Novel species isolated from subtropical streams in China.</title>
        <authorList>
            <person name="Lu H."/>
        </authorList>
    </citation>
    <scope>NUCLEOTIDE SEQUENCE</scope>
    <source>
        <strain evidence="2">KACC 12607</strain>
    </source>
</reference>
<dbReference type="Proteomes" id="UP000634011">
    <property type="component" value="Unassembled WGS sequence"/>
</dbReference>
<proteinExistence type="predicted"/>
<keyword evidence="1" id="KW-0812">Transmembrane</keyword>
<accession>A0A923HIV4</accession>
<gene>
    <name evidence="2" type="ORF">H8K32_17270</name>
</gene>
<keyword evidence="3" id="KW-1185">Reference proteome</keyword>
<comment type="caution">
    <text evidence="2">The sequence shown here is derived from an EMBL/GenBank/DDBJ whole genome shotgun (WGS) entry which is preliminary data.</text>
</comment>
<evidence type="ECO:0000313" key="3">
    <source>
        <dbReference type="Proteomes" id="UP000634011"/>
    </source>
</evidence>
<keyword evidence="1" id="KW-0472">Membrane</keyword>
<feature type="transmembrane region" description="Helical" evidence="1">
    <location>
        <begin position="75"/>
        <end position="96"/>
    </location>
</feature>
<evidence type="ECO:0000256" key="1">
    <source>
        <dbReference type="SAM" id="Phobius"/>
    </source>
</evidence>
<dbReference type="EMBL" id="JACOFV010000018">
    <property type="protein sequence ID" value="MBC3863860.1"/>
    <property type="molecule type" value="Genomic_DNA"/>
</dbReference>
<feature type="transmembrane region" description="Helical" evidence="1">
    <location>
        <begin position="40"/>
        <end position="63"/>
    </location>
</feature>
<evidence type="ECO:0008006" key="4">
    <source>
        <dbReference type="Google" id="ProtNLM"/>
    </source>
</evidence>
<keyword evidence="1" id="KW-1133">Transmembrane helix</keyword>
<protein>
    <recommendedName>
        <fullName evidence="4">Type IV pilin accessory protein</fullName>
    </recommendedName>
</protein>
<evidence type="ECO:0000313" key="2">
    <source>
        <dbReference type="EMBL" id="MBC3863860.1"/>
    </source>
</evidence>
<sequence length="258" mass="28456">MKHRIRAGLLHLLISLVLVSSVMAFVLLICYPEPYFTALGAGKLLLVLACVDVGLGPLITFLIFVPGKKGLKFDLVFIAVVQLAALTYGATTLFLGRPVYIVFSENHFSLVSAYQIPSEVLEDLHNPSLPMNGPKLVGARIPADKAERKKYINAVLVRYHVDLPRLVQYHVPYSDMVKEVKLSMFALEELLAKQKPEQLPKAKAMLDKAVASTGLPYDRLAYVPMSEQSSSLVVLIRRSDASVVSVLPIDPYGRPLSQ</sequence>